<feature type="transmembrane region" description="Helical" evidence="10">
    <location>
        <begin position="24"/>
        <end position="50"/>
    </location>
</feature>
<feature type="transmembrane region" description="Helical" evidence="10">
    <location>
        <begin position="221"/>
        <end position="243"/>
    </location>
</feature>
<dbReference type="SUPFAM" id="SSF81296">
    <property type="entry name" value="E set domains"/>
    <property type="match status" value="1"/>
</dbReference>
<evidence type="ECO:0000256" key="2">
    <source>
        <dbReference type="ARBA" id="ARBA00022448"/>
    </source>
</evidence>
<evidence type="ECO:0000256" key="10">
    <source>
        <dbReference type="SAM" id="Phobius"/>
    </source>
</evidence>
<dbReference type="InterPro" id="IPR014756">
    <property type="entry name" value="Ig_E-set"/>
</dbReference>
<dbReference type="InterPro" id="IPR001623">
    <property type="entry name" value="DnaJ_domain"/>
</dbReference>
<evidence type="ECO:0000256" key="8">
    <source>
        <dbReference type="ARBA" id="ARBA00023186"/>
    </source>
</evidence>
<dbReference type="GO" id="GO:0003723">
    <property type="term" value="F:RNA binding"/>
    <property type="evidence" value="ECO:0007669"/>
    <property type="project" value="TreeGrafter"/>
</dbReference>
<dbReference type="PANTHER" id="PTHR24075:SF0">
    <property type="entry name" value="TRANSLOCATION PROTEIN SEC63 HOMOLOG"/>
    <property type="match status" value="1"/>
</dbReference>
<evidence type="ECO:0000256" key="4">
    <source>
        <dbReference type="ARBA" id="ARBA00022824"/>
    </source>
</evidence>
<keyword evidence="6 10" id="KW-1133">Transmembrane helix</keyword>
<dbReference type="Gene3D" id="1.10.3380.10">
    <property type="entry name" value="Sec63 N-terminal domain-like domain"/>
    <property type="match status" value="1"/>
</dbReference>
<dbReference type="SMART" id="SM00973">
    <property type="entry name" value="Sec63"/>
    <property type="match status" value="1"/>
</dbReference>
<dbReference type="Gene3D" id="1.10.150.20">
    <property type="entry name" value="5' to 3' exonuclease, C-terminal subdomain"/>
    <property type="match status" value="1"/>
</dbReference>
<dbReference type="PANTHER" id="PTHR24075">
    <property type="entry name" value="SEC63 DOMAIN-CONTAINING"/>
    <property type="match status" value="1"/>
</dbReference>
<sequence length="674" mass="76663">MSQFRETFTKEEKKDPLLDYDDSAFLYFAGSLLLCVLIPWTYCFVSALLFPYNSVAAREFPVKSRSGSVYRYCQCSFDVTRVENAKKRAASWKNRLTVSFVLQLIALIGLWYSFYLLSQQLSGEKEIQAFDPYAILEISMGASDREIKKAYRFMSLKYHPDKNPNDPLAASKFLLISKAYQALTDEVAKMNWEKYGNPDGPGTMKVGIGLPRFLLEEDQHLLILCTFFIFLLFFVPLTFICYYQRQKKYAPTGVQVDTLHFLSYYLTDGTRVKNAPEFVAASAESRELQLRPTDNEEMAVVIREVVEPKKRQFTQPIIVRNYFLILAHMQRLHDKLSPSLQSDLNALLSASLKITQSMIEIAQLREWILTAQSMVEFRRGMVQALDVKSSSLLQIPHFDEELLKHCHKGKNAVRDLTEFISQTPEERKGLSKMNPQQLADVQAFCSHVSDMELSAAICVQDEEEIVEGDVATVTVKLVRKNLLDGEAMGPVHAPFFPDTKFEEWWIFLTDKASGGLIAQARSRSPEKYVEEQLQFQVPTKQGSGKMVLLVTAMCDSYSGIDRTTEVEYKVFGDSEVKRSVYVHPEDEALDSEPTLFQQMLGAYGEEEESEDEDEDQRAAAKKIQQKKLKSMSGDLNGRPSGDNPQGGAMDDEYEDYVPEAEADIPTDDDDEYDG</sequence>
<dbReference type="Pfam" id="PF00226">
    <property type="entry name" value="DnaJ"/>
    <property type="match status" value="1"/>
</dbReference>
<dbReference type="AlphaFoldDB" id="A0A7S1JZR2"/>
<dbReference type="GO" id="GO:0006614">
    <property type="term" value="P:SRP-dependent cotranslational protein targeting to membrane"/>
    <property type="evidence" value="ECO:0007669"/>
    <property type="project" value="TreeGrafter"/>
</dbReference>
<evidence type="ECO:0000256" key="9">
    <source>
        <dbReference type="SAM" id="MobiDB-lite"/>
    </source>
</evidence>
<dbReference type="SMART" id="SM00271">
    <property type="entry name" value="DnaJ"/>
    <property type="match status" value="1"/>
</dbReference>
<dbReference type="InterPro" id="IPR036869">
    <property type="entry name" value="J_dom_sf"/>
</dbReference>
<name>A0A7S1JZR2_9ALVE</name>
<dbReference type="Gene3D" id="1.10.287.110">
    <property type="entry name" value="DnaJ domain"/>
    <property type="match status" value="1"/>
</dbReference>
<keyword evidence="7 10" id="KW-0472">Membrane</keyword>
<keyword evidence="2" id="KW-0813">Transport</keyword>
<comment type="subcellular location">
    <subcellularLocation>
        <location evidence="1">Endoplasmic reticulum membrane</location>
        <topology evidence="1">Multi-pass membrane protein</topology>
    </subcellularLocation>
</comment>
<evidence type="ECO:0000256" key="1">
    <source>
        <dbReference type="ARBA" id="ARBA00004477"/>
    </source>
</evidence>
<dbReference type="InterPro" id="IPR004179">
    <property type="entry name" value="Sec63-dom"/>
</dbReference>
<dbReference type="GO" id="GO:0031207">
    <property type="term" value="C:Sec62/Sec63 complex"/>
    <property type="evidence" value="ECO:0007669"/>
    <property type="project" value="TreeGrafter"/>
</dbReference>
<dbReference type="Gene3D" id="2.60.40.150">
    <property type="entry name" value="C2 domain"/>
    <property type="match status" value="1"/>
</dbReference>
<evidence type="ECO:0000313" key="12">
    <source>
        <dbReference type="EMBL" id="CAD9058961.1"/>
    </source>
</evidence>
<organism evidence="12">
    <name type="scientific">Vitrella brassicaformis</name>
    <dbReference type="NCBI Taxonomy" id="1169539"/>
    <lineage>
        <taxon>Eukaryota</taxon>
        <taxon>Sar</taxon>
        <taxon>Alveolata</taxon>
        <taxon>Colpodellida</taxon>
        <taxon>Vitrellaceae</taxon>
        <taxon>Vitrella</taxon>
    </lineage>
</organism>
<feature type="compositionally biased region" description="Acidic residues" evidence="9">
    <location>
        <begin position="649"/>
        <end position="674"/>
    </location>
</feature>
<keyword evidence="8" id="KW-0143">Chaperone</keyword>
<feature type="compositionally biased region" description="Basic residues" evidence="9">
    <location>
        <begin position="619"/>
        <end position="629"/>
    </location>
</feature>
<dbReference type="Pfam" id="PF02889">
    <property type="entry name" value="Sec63"/>
    <property type="match status" value="1"/>
</dbReference>
<reference evidence="12" key="1">
    <citation type="submission" date="2021-01" db="EMBL/GenBank/DDBJ databases">
        <authorList>
            <person name="Corre E."/>
            <person name="Pelletier E."/>
            <person name="Niang G."/>
            <person name="Scheremetjew M."/>
            <person name="Finn R."/>
            <person name="Kale V."/>
            <person name="Holt S."/>
            <person name="Cochrane G."/>
            <person name="Meng A."/>
            <person name="Brown T."/>
            <person name="Cohen L."/>
        </authorList>
    </citation>
    <scope>NUCLEOTIDE SEQUENCE</scope>
    <source>
        <strain evidence="12">CCMP3346</strain>
    </source>
</reference>
<feature type="region of interest" description="Disordered" evidence="9">
    <location>
        <begin position="603"/>
        <end position="674"/>
    </location>
</feature>
<protein>
    <recommendedName>
        <fullName evidence="11">J domain-containing protein</fullName>
    </recommendedName>
</protein>
<feature type="compositionally biased region" description="Acidic residues" evidence="9">
    <location>
        <begin position="604"/>
        <end position="615"/>
    </location>
</feature>
<dbReference type="PROSITE" id="PS50076">
    <property type="entry name" value="DNAJ_2"/>
    <property type="match status" value="1"/>
</dbReference>
<feature type="transmembrane region" description="Helical" evidence="10">
    <location>
        <begin position="96"/>
        <end position="115"/>
    </location>
</feature>
<dbReference type="GO" id="GO:0008320">
    <property type="term" value="F:protein transmembrane transporter activity"/>
    <property type="evidence" value="ECO:0007669"/>
    <property type="project" value="TreeGrafter"/>
</dbReference>
<keyword evidence="4" id="KW-0256">Endoplasmic reticulum</keyword>
<feature type="domain" description="J" evidence="11">
    <location>
        <begin position="131"/>
        <end position="196"/>
    </location>
</feature>
<dbReference type="InterPro" id="IPR035892">
    <property type="entry name" value="C2_domain_sf"/>
</dbReference>
<gene>
    <name evidence="12" type="ORF">VBRA1451_LOCUS14031</name>
</gene>
<dbReference type="FunFam" id="1.10.287.110:FF:000077">
    <property type="entry name" value="Translocation protein SEC63"/>
    <property type="match status" value="1"/>
</dbReference>
<dbReference type="SUPFAM" id="SSF46565">
    <property type="entry name" value="Chaperone J-domain"/>
    <property type="match status" value="1"/>
</dbReference>
<evidence type="ECO:0000256" key="3">
    <source>
        <dbReference type="ARBA" id="ARBA00022692"/>
    </source>
</evidence>
<evidence type="ECO:0000256" key="7">
    <source>
        <dbReference type="ARBA" id="ARBA00023136"/>
    </source>
</evidence>
<evidence type="ECO:0000256" key="5">
    <source>
        <dbReference type="ARBA" id="ARBA00022927"/>
    </source>
</evidence>
<evidence type="ECO:0000256" key="6">
    <source>
        <dbReference type="ARBA" id="ARBA00022989"/>
    </source>
</evidence>
<dbReference type="PRINTS" id="PR00625">
    <property type="entry name" value="JDOMAIN"/>
</dbReference>
<evidence type="ECO:0000259" key="11">
    <source>
        <dbReference type="PROSITE" id="PS50076"/>
    </source>
</evidence>
<dbReference type="GO" id="GO:0006620">
    <property type="term" value="P:post-translational protein targeting to endoplasmic reticulum membrane"/>
    <property type="evidence" value="ECO:0007669"/>
    <property type="project" value="TreeGrafter"/>
</dbReference>
<keyword evidence="5" id="KW-0653">Protein transport</keyword>
<proteinExistence type="predicted"/>
<dbReference type="SUPFAM" id="SSF158702">
    <property type="entry name" value="Sec63 N-terminal domain-like"/>
    <property type="match status" value="1"/>
</dbReference>
<keyword evidence="3 10" id="KW-0812">Transmembrane</keyword>
<accession>A0A7S1JZR2</accession>
<dbReference type="EMBL" id="HBGB01024221">
    <property type="protein sequence ID" value="CAD9058961.1"/>
    <property type="molecule type" value="Transcribed_RNA"/>
</dbReference>
<dbReference type="CDD" id="cd06257">
    <property type="entry name" value="DnaJ"/>
    <property type="match status" value="1"/>
</dbReference>